<dbReference type="Proteomes" id="UP000799755">
    <property type="component" value="Unassembled WGS sequence"/>
</dbReference>
<accession>A0ACB6QBA1</accession>
<proteinExistence type="predicted"/>
<dbReference type="EMBL" id="MU003538">
    <property type="protein sequence ID" value="KAF2464214.1"/>
    <property type="molecule type" value="Genomic_DNA"/>
</dbReference>
<evidence type="ECO:0000313" key="1">
    <source>
        <dbReference type="EMBL" id="KAF2464214.1"/>
    </source>
</evidence>
<gene>
    <name evidence="1" type="ORF">BDR25DRAFT_97245</name>
</gene>
<protein>
    <submittedName>
        <fullName evidence="1">Uncharacterized protein</fullName>
    </submittedName>
</protein>
<sequence length="144" mass="15877">MHLFNVFMAIGAFAGPSLAAANTTHCFSNDTNPDGTLVFAPYNTVYFINGYNILRDPCEGIRIDIDGECIPLEPGCLASLAPKVFLPVASTTATRWTIISATIMAHHFRPTTPEGLGHFDAQIFGPISIEHKWWSKIQTRLRID</sequence>
<comment type="caution">
    <text evidence="1">The sequence shown here is derived from an EMBL/GenBank/DDBJ whole genome shotgun (WGS) entry which is preliminary data.</text>
</comment>
<organism evidence="1 2">
    <name type="scientific">Lindgomyces ingoldianus</name>
    <dbReference type="NCBI Taxonomy" id="673940"/>
    <lineage>
        <taxon>Eukaryota</taxon>
        <taxon>Fungi</taxon>
        <taxon>Dikarya</taxon>
        <taxon>Ascomycota</taxon>
        <taxon>Pezizomycotina</taxon>
        <taxon>Dothideomycetes</taxon>
        <taxon>Pleosporomycetidae</taxon>
        <taxon>Pleosporales</taxon>
        <taxon>Lindgomycetaceae</taxon>
        <taxon>Lindgomyces</taxon>
    </lineage>
</organism>
<keyword evidence="2" id="KW-1185">Reference proteome</keyword>
<reference evidence="1" key="1">
    <citation type="journal article" date="2020" name="Stud. Mycol.">
        <title>101 Dothideomycetes genomes: a test case for predicting lifestyles and emergence of pathogens.</title>
        <authorList>
            <person name="Haridas S."/>
            <person name="Albert R."/>
            <person name="Binder M."/>
            <person name="Bloem J."/>
            <person name="Labutti K."/>
            <person name="Salamov A."/>
            <person name="Andreopoulos B."/>
            <person name="Baker S."/>
            <person name="Barry K."/>
            <person name="Bills G."/>
            <person name="Bluhm B."/>
            <person name="Cannon C."/>
            <person name="Castanera R."/>
            <person name="Culley D."/>
            <person name="Daum C."/>
            <person name="Ezra D."/>
            <person name="Gonzalez J."/>
            <person name="Henrissat B."/>
            <person name="Kuo A."/>
            <person name="Liang C."/>
            <person name="Lipzen A."/>
            <person name="Lutzoni F."/>
            <person name="Magnuson J."/>
            <person name="Mondo S."/>
            <person name="Nolan M."/>
            <person name="Ohm R."/>
            <person name="Pangilinan J."/>
            <person name="Park H.-J."/>
            <person name="Ramirez L."/>
            <person name="Alfaro M."/>
            <person name="Sun H."/>
            <person name="Tritt A."/>
            <person name="Yoshinaga Y."/>
            <person name="Zwiers L.-H."/>
            <person name="Turgeon B."/>
            <person name="Goodwin S."/>
            <person name="Spatafora J."/>
            <person name="Crous P."/>
            <person name="Grigoriev I."/>
        </authorList>
    </citation>
    <scope>NUCLEOTIDE SEQUENCE</scope>
    <source>
        <strain evidence="1">ATCC 200398</strain>
    </source>
</reference>
<name>A0ACB6QBA1_9PLEO</name>
<evidence type="ECO:0000313" key="2">
    <source>
        <dbReference type="Proteomes" id="UP000799755"/>
    </source>
</evidence>